<gene>
    <name evidence="1" type="ORF">I0K15_09480</name>
</gene>
<dbReference type="Proteomes" id="UP000594800">
    <property type="component" value="Chromosome"/>
</dbReference>
<keyword evidence="2" id="KW-1185">Reference proteome</keyword>
<dbReference type="KEGG" id="poz:I0K15_09480"/>
<dbReference type="EMBL" id="CP064942">
    <property type="protein sequence ID" value="QPH55932.1"/>
    <property type="molecule type" value="Genomic_DNA"/>
</dbReference>
<dbReference type="Gene3D" id="3.90.550.20">
    <property type="match status" value="1"/>
</dbReference>
<evidence type="ECO:0000313" key="1">
    <source>
        <dbReference type="EMBL" id="QPH55932.1"/>
    </source>
</evidence>
<evidence type="ECO:0008006" key="3">
    <source>
        <dbReference type="Google" id="ProtNLM"/>
    </source>
</evidence>
<organism evidence="1 2">
    <name type="scientific">Pontivivens ytuae</name>
    <dbReference type="NCBI Taxonomy" id="2789856"/>
    <lineage>
        <taxon>Bacteria</taxon>
        <taxon>Pseudomonadati</taxon>
        <taxon>Pseudomonadota</taxon>
        <taxon>Alphaproteobacteria</taxon>
        <taxon>Rhodobacterales</taxon>
        <taxon>Paracoccaceae</taxon>
        <taxon>Pontivivens</taxon>
    </lineage>
</organism>
<protein>
    <recommendedName>
        <fullName evidence="3">Alpha 1,4-glycosyltransferase domain-containing protein</fullName>
    </recommendedName>
</protein>
<dbReference type="RefSeq" id="WP_196105194.1">
    <property type="nucleotide sequence ID" value="NZ_CP064942.1"/>
</dbReference>
<evidence type="ECO:0000313" key="2">
    <source>
        <dbReference type="Proteomes" id="UP000594800"/>
    </source>
</evidence>
<name>A0A7S9LVA1_9RHOB</name>
<sequence>MSDLPRVAALWIGGSLTWLEQLCLTSFVEIGHPTVLYTYGEVGGVPAGVEVRDGNEIMPDPEVHTHERSGSVALFSDIFRFHLMVQAPGTIWVDTDIYCVRPLPTGPHLFGYENDKGRLNGAVLALPPESEALALLLDLTSDPYRIPPFYGGEARKELEAAAAAGKPVHAGEMVWGVWGPVAITWAVKETGEVEHAAARPVLYPVHFADRTQFFKRPMLVERQVTPETLTVHIWGRIKRIAAKRYAGGVPERCWLDQKLRQHGIDPMAAPITSHGKFDYGAAADAVDETT</sequence>
<dbReference type="AlphaFoldDB" id="A0A7S9LVA1"/>
<reference evidence="1 2" key="1">
    <citation type="submission" date="2020-11" db="EMBL/GenBank/DDBJ databases">
        <title>Description of Pontivivens ytuae sp. nov. isolated from deep sea sediment of Mariana Trench.</title>
        <authorList>
            <person name="Wang Z."/>
            <person name="Sun Q.-L."/>
            <person name="Xu X.-D."/>
            <person name="Tang Y.-Z."/>
            <person name="Zhang J."/>
        </authorList>
    </citation>
    <scope>NUCLEOTIDE SEQUENCE [LARGE SCALE GENOMIC DNA]</scope>
    <source>
        <strain evidence="1 2">MT2928</strain>
    </source>
</reference>
<accession>A0A7S9LVA1</accession>
<proteinExistence type="predicted"/>